<dbReference type="EMBL" id="CH408157">
    <property type="protein sequence ID" value="EDK38555.2"/>
    <property type="molecule type" value="Genomic_DNA"/>
</dbReference>
<dbReference type="OMA" id="CIVANPS"/>
<evidence type="ECO:0000313" key="1">
    <source>
        <dbReference type="EMBL" id="EDK38555.2"/>
    </source>
</evidence>
<gene>
    <name evidence="1" type="ORF">PGUG_02653</name>
</gene>
<sequence length="700" mass="80737">MCDEHREFEINCMFVRYRWRNIQPSFLQISKRYASTNKVRNDPRGPFTKLKFDPKENGNFSNFGVLPFLQQRLNQLEKLNDDHDNDRFRKLGVLPKDHSRDLSPTPDQRIILSVLGSEHSLLFRGDSYSGKSLSIAIHALNFTLSRVPKFGQISSGYSVDSVILVPTDDLVKKYLKYFRFLTKGLPTDCCPDQLVPEKEEYKVSRRPLEINFVYTDMNSDTLTTGEASKTPPQILVTTPSIFHRLLNQKSQLGLGPECYKETQLLAVDGSNYILETTDIQLPENVSLTLEGPKRKYRNILKSIVSTVQKLQMDHYMDSLRRRLKSVEIKAKDQDSDPIPRGFDYTKWTLASNVSALDVEKSIKKQYPKNDRPNLNLLRKMVKTKRKYLYKPLQFCFVMEPIYQKPYRKLIQLDGSKVSRGPAQVRQLQDQLDVKKAKDHNMRVTDPQRSFVERIVRFSDSERTIRKSGRNLVVVGSQDYFEPTNSIQCFLHKKGDKKLKEIDTTANWPANEFHEAWLEASLSENEQKRSLQQLLQKSLQNLASDQILHIIRNSMKNVQDGAVFVIPPFIDLEDIKAKLVDSNNSACTSLMEPSELTVLTHPDALLVNKVRTKHLYILGLECLYPQAALSSWSKFSVNSVPGIEIPFTDMLRFYLKRCEDFTKVSIVLLDPEHLEMLSRILLMNKLQISSKAGLKLTYRKS</sequence>
<dbReference type="GeneID" id="5127009"/>
<dbReference type="eggNOG" id="ENOG502RPZX">
    <property type="taxonomic scope" value="Eukaryota"/>
</dbReference>
<evidence type="ECO:0008006" key="3">
    <source>
        <dbReference type="Google" id="ProtNLM"/>
    </source>
</evidence>
<dbReference type="HOGENOM" id="CLU_389377_0_0_1"/>
<dbReference type="OrthoDB" id="4017834at2759"/>
<dbReference type="InParanoid" id="A5DHA2"/>
<dbReference type="RefSeq" id="XP_001484924.2">
    <property type="nucleotide sequence ID" value="XM_001484874.1"/>
</dbReference>
<accession>A5DHA2</accession>
<keyword evidence="2" id="KW-1185">Reference proteome</keyword>
<protein>
    <recommendedName>
        <fullName evidence="3">DEAD/DEAH box helicase domain-containing protein</fullName>
    </recommendedName>
</protein>
<dbReference type="Gene3D" id="3.40.50.300">
    <property type="entry name" value="P-loop containing nucleotide triphosphate hydrolases"/>
    <property type="match status" value="1"/>
</dbReference>
<dbReference type="KEGG" id="pgu:PGUG_02653"/>
<dbReference type="SUPFAM" id="SSF52540">
    <property type="entry name" value="P-loop containing nucleoside triphosphate hydrolases"/>
    <property type="match status" value="1"/>
</dbReference>
<reference evidence="1 2" key="1">
    <citation type="journal article" date="2009" name="Nature">
        <title>Evolution of pathogenicity and sexual reproduction in eight Candida genomes.</title>
        <authorList>
            <person name="Butler G."/>
            <person name="Rasmussen M.D."/>
            <person name="Lin M.F."/>
            <person name="Santos M.A."/>
            <person name="Sakthikumar S."/>
            <person name="Munro C.A."/>
            <person name="Rheinbay E."/>
            <person name="Grabherr M."/>
            <person name="Forche A."/>
            <person name="Reedy J.L."/>
            <person name="Agrafioti I."/>
            <person name="Arnaud M.B."/>
            <person name="Bates S."/>
            <person name="Brown A.J."/>
            <person name="Brunke S."/>
            <person name="Costanzo M.C."/>
            <person name="Fitzpatrick D.A."/>
            <person name="de Groot P.W."/>
            <person name="Harris D."/>
            <person name="Hoyer L.L."/>
            <person name="Hube B."/>
            <person name="Klis F.M."/>
            <person name="Kodira C."/>
            <person name="Lennard N."/>
            <person name="Logue M.E."/>
            <person name="Martin R."/>
            <person name="Neiman A.M."/>
            <person name="Nikolaou E."/>
            <person name="Quail M.A."/>
            <person name="Quinn J."/>
            <person name="Santos M.C."/>
            <person name="Schmitzberger F.F."/>
            <person name="Sherlock G."/>
            <person name="Shah P."/>
            <person name="Silverstein K.A."/>
            <person name="Skrzypek M.S."/>
            <person name="Soll D."/>
            <person name="Staggs R."/>
            <person name="Stansfield I."/>
            <person name="Stumpf M.P."/>
            <person name="Sudbery P.E."/>
            <person name="Srikantha T."/>
            <person name="Zeng Q."/>
            <person name="Berman J."/>
            <person name="Berriman M."/>
            <person name="Heitman J."/>
            <person name="Gow N.A."/>
            <person name="Lorenz M.C."/>
            <person name="Birren B.W."/>
            <person name="Kellis M."/>
            <person name="Cuomo C.A."/>
        </authorList>
    </citation>
    <scope>NUCLEOTIDE SEQUENCE [LARGE SCALE GENOMIC DNA]</scope>
    <source>
        <strain evidence="2">ATCC 6260 / CBS 566 / DSM 6381 / JCM 1539 / NBRC 10279 / NRRL Y-324</strain>
    </source>
</reference>
<proteinExistence type="predicted"/>
<organism evidence="1 2">
    <name type="scientific">Meyerozyma guilliermondii (strain ATCC 6260 / CBS 566 / DSM 6381 / JCM 1539 / NBRC 10279 / NRRL Y-324)</name>
    <name type="common">Yeast</name>
    <name type="synonym">Candida guilliermondii</name>
    <dbReference type="NCBI Taxonomy" id="294746"/>
    <lineage>
        <taxon>Eukaryota</taxon>
        <taxon>Fungi</taxon>
        <taxon>Dikarya</taxon>
        <taxon>Ascomycota</taxon>
        <taxon>Saccharomycotina</taxon>
        <taxon>Pichiomycetes</taxon>
        <taxon>Debaryomycetaceae</taxon>
        <taxon>Meyerozyma</taxon>
    </lineage>
</organism>
<name>A5DHA2_PICGU</name>
<dbReference type="InterPro" id="IPR027417">
    <property type="entry name" value="P-loop_NTPase"/>
</dbReference>
<evidence type="ECO:0000313" key="2">
    <source>
        <dbReference type="Proteomes" id="UP000001997"/>
    </source>
</evidence>
<dbReference type="Proteomes" id="UP000001997">
    <property type="component" value="Unassembled WGS sequence"/>
</dbReference>
<dbReference type="AlphaFoldDB" id="A5DHA2"/>